<dbReference type="EMBL" id="VEVO01000014">
    <property type="protein sequence ID" value="KAF0031171.1"/>
    <property type="molecule type" value="Genomic_DNA"/>
</dbReference>
<evidence type="ECO:0000313" key="3">
    <source>
        <dbReference type="Proteomes" id="UP000438429"/>
    </source>
</evidence>
<accession>A0A6A4SJ66</accession>
<organism evidence="2 3">
    <name type="scientific">Scophthalmus maximus</name>
    <name type="common">Turbot</name>
    <name type="synonym">Psetta maxima</name>
    <dbReference type="NCBI Taxonomy" id="52904"/>
    <lineage>
        <taxon>Eukaryota</taxon>
        <taxon>Metazoa</taxon>
        <taxon>Chordata</taxon>
        <taxon>Craniata</taxon>
        <taxon>Vertebrata</taxon>
        <taxon>Euteleostomi</taxon>
        <taxon>Actinopterygii</taxon>
        <taxon>Neopterygii</taxon>
        <taxon>Teleostei</taxon>
        <taxon>Neoteleostei</taxon>
        <taxon>Acanthomorphata</taxon>
        <taxon>Carangaria</taxon>
        <taxon>Pleuronectiformes</taxon>
        <taxon>Pleuronectoidei</taxon>
        <taxon>Scophthalmidae</taxon>
        <taxon>Scophthalmus</taxon>
    </lineage>
</organism>
<dbReference type="Proteomes" id="UP000438429">
    <property type="component" value="Unassembled WGS sequence"/>
</dbReference>
<proteinExistence type="predicted"/>
<reference evidence="2 3" key="1">
    <citation type="submission" date="2019-06" db="EMBL/GenBank/DDBJ databases">
        <title>Draft genomes of female and male turbot (Scophthalmus maximus).</title>
        <authorList>
            <person name="Xu H."/>
            <person name="Xu X.-W."/>
            <person name="Shao C."/>
            <person name="Chen S."/>
        </authorList>
    </citation>
    <scope>NUCLEOTIDE SEQUENCE [LARGE SCALE GENOMIC DNA]</scope>
    <source>
        <strain evidence="2">Ysfricsl-2016a</strain>
        <tissue evidence="2">Blood</tissue>
    </source>
</reference>
<gene>
    <name evidence="2" type="ORF">F2P81_015726</name>
</gene>
<feature type="region of interest" description="Disordered" evidence="1">
    <location>
        <begin position="70"/>
        <end position="92"/>
    </location>
</feature>
<dbReference type="AlphaFoldDB" id="A0A6A4SJ66"/>
<name>A0A6A4SJ66_SCOMX</name>
<protein>
    <submittedName>
        <fullName evidence="2">Uncharacterized protein</fullName>
    </submittedName>
</protein>
<sequence length="92" mass="10143">MITISPFFGERQEFCSASIISQENLSVVWTNEKAELRMGNLPRITLGPSQPLAAAVTPSTSECQRTRVTRLHAGLPRSLPSTRPPHRRLTSG</sequence>
<evidence type="ECO:0000313" key="2">
    <source>
        <dbReference type="EMBL" id="KAF0031171.1"/>
    </source>
</evidence>
<evidence type="ECO:0000256" key="1">
    <source>
        <dbReference type="SAM" id="MobiDB-lite"/>
    </source>
</evidence>
<comment type="caution">
    <text evidence="2">The sequence shown here is derived from an EMBL/GenBank/DDBJ whole genome shotgun (WGS) entry which is preliminary data.</text>
</comment>